<keyword evidence="3" id="KW-0804">Transcription</keyword>
<organism evidence="5 6">
    <name type="scientific">Lentzea cavernae</name>
    <dbReference type="NCBI Taxonomy" id="2020703"/>
    <lineage>
        <taxon>Bacteria</taxon>
        <taxon>Bacillati</taxon>
        <taxon>Actinomycetota</taxon>
        <taxon>Actinomycetes</taxon>
        <taxon>Pseudonocardiales</taxon>
        <taxon>Pseudonocardiaceae</taxon>
        <taxon>Lentzea</taxon>
    </lineage>
</organism>
<feature type="domain" description="HTH gntR-type" evidence="4">
    <location>
        <begin position="26"/>
        <end position="93"/>
    </location>
</feature>
<evidence type="ECO:0000313" key="5">
    <source>
        <dbReference type="EMBL" id="GHH44897.1"/>
    </source>
</evidence>
<dbReference type="SUPFAM" id="SSF48008">
    <property type="entry name" value="GntR ligand-binding domain-like"/>
    <property type="match status" value="1"/>
</dbReference>
<dbReference type="SUPFAM" id="SSF46785">
    <property type="entry name" value="Winged helix' DNA-binding domain"/>
    <property type="match status" value="1"/>
</dbReference>
<dbReference type="Pfam" id="PF07729">
    <property type="entry name" value="FCD"/>
    <property type="match status" value="1"/>
</dbReference>
<comment type="caution">
    <text evidence="5">The sequence shown here is derived from an EMBL/GenBank/DDBJ whole genome shotgun (WGS) entry which is preliminary data.</text>
</comment>
<name>A0ABQ3MG75_9PSEU</name>
<evidence type="ECO:0000259" key="4">
    <source>
        <dbReference type="PROSITE" id="PS50949"/>
    </source>
</evidence>
<dbReference type="InterPro" id="IPR008920">
    <property type="entry name" value="TF_FadR/GntR_C"/>
</dbReference>
<dbReference type="InterPro" id="IPR036390">
    <property type="entry name" value="WH_DNA-bd_sf"/>
</dbReference>
<dbReference type="SMART" id="SM00895">
    <property type="entry name" value="FCD"/>
    <property type="match status" value="1"/>
</dbReference>
<accession>A0ABQ3MG75</accession>
<keyword evidence="1" id="KW-0805">Transcription regulation</keyword>
<keyword evidence="2" id="KW-0238">DNA-binding</keyword>
<dbReference type="PANTHER" id="PTHR43537">
    <property type="entry name" value="TRANSCRIPTIONAL REGULATOR, GNTR FAMILY"/>
    <property type="match status" value="1"/>
</dbReference>
<dbReference type="Gene3D" id="1.20.120.530">
    <property type="entry name" value="GntR ligand-binding domain-like"/>
    <property type="match status" value="1"/>
</dbReference>
<dbReference type="InterPro" id="IPR036388">
    <property type="entry name" value="WH-like_DNA-bd_sf"/>
</dbReference>
<evidence type="ECO:0000313" key="6">
    <source>
        <dbReference type="Proteomes" id="UP000605568"/>
    </source>
</evidence>
<dbReference type="Gene3D" id="1.10.10.10">
    <property type="entry name" value="Winged helix-like DNA-binding domain superfamily/Winged helix DNA-binding domain"/>
    <property type="match status" value="1"/>
</dbReference>
<dbReference type="SMART" id="SM00345">
    <property type="entry name" value="HTH_GNTR"/>
    <property type="match status" value="1"/>
</dbReference>
<sequence>MELIWQSAKRMILLWYTCCMQAADSLSGREKAYEFLKDTILADPEMQGRFISEQDVANQIGVSRTPIREALLLLAAEDLVQLVPKKGAYVAPLSSRQISELMELRGVVERYAAERTMAEGLVPLRKMQELIEQQRFLVEDARQFIDVDRQFHALLVAATGNELLTKTYEGLRARQVRAGVVALYRAHGRQQAVIDEHDAIVAALESGDVGAATAAITAHLDTTLKVLLNG</sequence>
<protein>
    <submittedName>
        <fullName evidence="5">GntR family transcriptional regulator</fullName>
    </submittedName>
</protein>
<reference evidence="6" key="1">
    <citation type="journal article" date="2019" name="Int. J. Syst. Evol. Microbiol.">
        <title>The Global Catalogue of Microorganisms (GCM) 10K type strain sequencing project: providing services to taxonomists for standard genome sequencing and annotation.</title>
        <authorList>
            <consortium name="The Broad Institute Genomics Platform"/>
            <consortium name="The Broad Institute Genome Sequencing Center for Infectious Disease"/>
            <person name="Wu L."/>
            <person name="Ma J."/>
        </authorList>
    </citation>
    <scope>NUCLEOTIDE SEQUENCE [LARGE SCALE GENOMIC DNA]</scope>
    <source>
        <strain evidence="6">CGMCC 4.7367</strain>
    </source>
</reference>
<dbReference type="PROSITE" id="PS50949">
    <property type="entry name" value="HTH_GNTR"/>
    <property type="match status" value="1"/>
</dbReference>
<evidence type="ECO:0000256" key="2">
    <source>
        <dbReference type="ARBA" id="ARBA00023125"/>
    </source>
</evidence>
<dbReference type="EMBL" id="BNAR01000006">
    <property type="protein sequence ID" value="GHH44897.1"/>
    <property type="molecule type" value="Genomic_DNA"/>
</dbReference>
<dbReference type="PANTHER" id="PTHR43537:SF24">
    <property type="entry name" value="GLUCONATE OPERON TRANSCRIPTIONAL REPRESSOR"/>
    <property type="match status" value="1"/>
</dbReference>
<dbReference type="InterPro" id="IPR000524">
    <property type="entry name" value="Tscrpt_reg_HTH_GntR"/>
</dbReference>
<gene>
    <name evidence="5" type="ORF">GCM10017774_45230</name>
</gene>
<dbReference type="Pfam" id="PF00392">
    <property type="entry name" value="GntR"/>
    <property type="match status" value="1"/>
</dbReference>
<dbReference type="Proteomes" id="UP000605568">
    <property type="component" value="Unassembled WGS sequence"/>
</dbReference>
<evidence type="ECO:0000256" key="1">
    <source>
        <dbReference type="ARBA" id="ARBA00023015"/>
    </source>
</evidence>
<evidence type="ECO:0000256" key="3">
    <source>
        <dbReference type="ARBA" id="ARBA00023163"/>
    </source>
</evidence>
<proteinExistence type="predicted"/>
<keyword evidence="6" id="KW-1185">Reference proteome</keyword>
<dbReference type="PRINTS" id="PR00035">
    <property type="entry name" value="HTHGNTR"/>
</dbReference>
<dbReference type="InterPro" id="IPR011711">
    <property type="entry name" value="GntR_C"/>
</dbReference>